<dbReference type="GO" id="GO:0046872">
    <property type="term" value="F:metal ion binding"/>
    <property type="evidence" value="ECO:0007669"/>
    <property type="project" value="UniProtKB-KW"/>
</dbReference>
<dbReference type="Gene3D" id="3.30.2010.10">
    <property type="entry name" value="Metalloproteases ('zincins'), catalytic domain"/>
    <property type="match status" value="1"/>
</dbReference>
<reference evidence="9 10" key="1">
    <citation type="submission" date="2018-09" db="EMBL/GenBank/DDBJ databases">
        <authorList>
            <person name="Zhu H."/>
        </authorList>
    </citation>
    <scope>NUCLEOTIDE SEQUENCE [LARGE SCALE GENOMIC DNA]</scope>
    <source>
        <strain evidence="9 10">K2R01-6</strain>
    </source>
</reference>
<protein>
    <submittedName>
        <fullName evidence="9">Peptidase</fullName>
    </submittedName>
</protein>
<dbReference type="GO" id="GO:0051603">
    <property type="term" value="P:proteolysis involved in protein catabolic process"/>
    <property type="evidence" value="ECO:0007669"/>
    <property type="project" value="TreeGrafter"/>
</dbReference>
<evidence type="ECO:0000256" key="3">
    <source>
        <dbReference type="ARBA" id="ARBA00022801"/>
    </source>
</evidence>
<feature type="transmembrane region" description="Helical" evidence="7">
    <location>
        <begin position="102"/>
        <end position="122"/>
    </location>
</feature>
<keyword evidence="3 6" id="KW-0378">Hydrolase</keyword>
<keyword evidence="5 6" id="KW-0482">Metalloprotease</keyword>
<organism evidence="9 10">
    <name type="scientific">Sphingomonas cavernae</name>
    <dbReference type="NCBI Taxonomy" id="2320861"/>
    <lineage>
        <taxon>Bacteria</taxon>
        <taxon>Pseudomonadati</taxon>
        <taxon>Pseudomonadota</taxon>
        <taxon>Alphaproteobacteria</taxon>
        <taxon>Sphingomonadales</taxon>
        <taxon>Sphingomonadaceae</taxon>
        <taxon>Sphingomonas</taxon>
    </lineage>
</organism>
<dbReference type="GO" id="GO:0016020">
    <property type="term" value="C:membrane"/>
    <property type="evidence" value="ECO:0007669"/>
    <property type="project" value="TreeGrafter"/>
</dbReference>
<evidence type="ECO:0000256" key="2">
    <source>
        <dbReference type="ARBA" id="ARBA00022723"/>
    </source>
</evidence>
<dbReference type="InterPro" id="IPR001915">
    <property type="entry name" value="Peptidase_M48"/>
</dbReference>
<dbReference type="CDD" id="cd07332">
    <property type="entry name" value="M48C_Oma1_like"/>
    <property type="match status" value="1"/>
</dbReference>
<dbReference type="EMBL" id="QYUM01000002">
    <property type="protein sequence ID" value="RJF93588.1"/>
    <property type="molecule type" value="Genomic_DNA"/>
</dbReference>
<evidence type="ECO:0000256" key="5">
    <source>
        <dbReference type="ARBA" id="ARBA00023049"/>
    </source>
</evidence>
<evidence type="ECO:0000256" key="4">
    <source>
        <dbReference type="ARBA" id="ARBA00022833"/>
    </source>
</evidence>
<evidence type="ECO:0000313" key="9">
    <source>
        <dbReference type="EMBL" id="RJF93588.1"/>
    </source>
</evidence>
<sequence>MEQPFTLWHYDGESGLRRTPRLIADDAGFTLVDERGSDGPIGWDALVARGTSGGEAVYGLKERPGWRLGLGGAIPEEIARRLPQPERYGGFIDRIGLVRASAIFLAIAATVVFAVMSAPRWIAPHVPPSFEKKLGDAIVGDFGGRFCNGPGGQAALDALTRQLNPKRLPLEVRVAKVPMVNAVALPGGKIVIFDQLLKEANSADEVAGVLGHEIGHVQNRDVMQALLRQAGLSVILGGMSGDAGGYFNALLSATYSREAERAADDASIAAMKRAQISPAATAGFFARLGVMEKKLGQASVALNYLSSHPLSGDRERLFADSAARNAQYRPALTRDQWEALVDICSNDPDVKDDMGWLGR</sequence>
<dbReference type="PANTHER" id="PTHR22726">
    <property type="entry name" value="METALLOENDOPEPTIDASE OMA1"/>
    <property type="match status" value="1"/>
</dbReference>
<keyword evidence="4 6" id="KW-0862">Zinc</keyword>
<gene>
    <name evidence="9" type="ORF">D3876_04535</name>
</gene>
<evidence type="ECO:0000256" key="1">
    <source>
        <dbReference type="ARBA" id="ARBA00022670"/>
    </source>
</evidence>
<dbReference type="PANTHER" id="PTHR22726:SF1">
    <property type="entry name" value="METALLOENDOPEPTIDASE OMA1, MITOCHONDRIAL"/>
    <property type="match status" value="1"/>
</dbReference>
<keyword evidence="7" id="KW-0472">Membrane</keyword>
<keyword evidence="2" id="KW-0479">Metal-binding</keyword>
<evidence type="ECO:0000313" key="10">
    <source>
        <dbReference type="Proteomes" id="UP000286100"/>
    </source>
</evidence>
<comment type="caution">
    <text evidence="9">The sequence shown here is derived from an EMBL/GenBank/DDBJ whole genome shotgun (WGS) entry which is preliminary data.</text>
</comment>
<feature type="domain" description="Peptidase M48" evidence="8">
    <location>
        <begin position="160"/>
        <end position="314"/>
    </location>
</feature>
<proteinExistence type="inferred from homology"/>
<dbReference type="InterPro" id="IPR051156">
    <property type="entry name" value="Mito/Outer_Membr_Metalloprot"/>
</dbReference>
<name>A0A418WQR0_9SPHN</name>
<dbReference type="Proteomes" id="UP000286100">
    <property type="component" value="Unassembled WGS sequence"/>
</dbReference>
<keyword evidence="10" id="KW-1185">Reference proteome</keyword>
<evidence type="ECO:0000256" key="7">
    <source>
        <dbReference type="SAM" id="Phobius"/>
    </source>
</evidence>
<evidence type="ECO:0000256" key="6">
    <source>
        <dbReference type="RuleBase" id="RU003983"/>
    </source>
</evidence>
<dbReference type="AlphaFoldDB" id="A0A418WQR0"/>
<keyword evidence="7" id="KW-1133">Transmembrane helix</keyword>
<keyword evidence="1 6" id="KW-0645">Protease</keyword>
<keyword evidence="7" id="KW-0812">Transmembrane</keyword>
<dbReference type="Pfam" id="PF01435">
    <property type="entry name" value="Peptidase_M48"/>
    <property type="match status" value="1"/>
</dbReference>
<comment type="similarity">
    <text evidence="6">Belongs to the peptidase M48 family.</text>
</comment>
<accession>A0A418WQR0</accession>
<dbReference type="OrthoDB" id="9810445at2"/>
<comment type="cofactor">
    <cofactor evidence="6">
        <name>Zn(2+)</name>
        <dbReference type="ChEBI" id="CHEBI:29105"/>
    </cofactor>
    <text evidence="6">Binds 1 zinc ion per subunit.</text>
</comment>
<dbReference type="GO" id="GO:0004222">
    <property type="term" value="F:metalloendopeptidase activity"/>
    <property type="evidence" value="ECO:0007669"/>
    <property type="project" value="InterPro"/>
</dbReference>
<evidence type="ECO:0000259" key="8">
    <source>
        <dbReference type="Pfam" id="PF01435"/>
    </source>
</evidence>